<protein>
    <recommendedName>
        <fullName evidence="3">Sigma-70 family RNA polymerase sigma factor</fullName>
    </recommendedName>
</protein>
<evidence type="ECO:0000313" key="1">
    <source>
        <dbReference type="EMBL" id="MBP1938139.1"/>
    </source>
</evidence>
<organism evidence="1 2">
    <name type="scientific">Paenibacillus sediminis</name>
    <dbReference type="NCBI Taxonomy" id="664909"/>
    <lineage>
        <taxon>Bacteria</taxon>
        <taxon>Bacillati</taxon>
        <taxon>Bacillota</taxon>
        <taxon>Bacilli</taxon>
        <taxon>Bacillales</taxon>
        <taxon>Paenibacillaceae</taxon>
        <taxon>Paenibacillus</taxon>
    </lineage>
</organism>
<accession>A0ABS4H6I7</accession>
<evidence type="ECO:0008006" key="3">
    <source>
        <dbReference type="Google" id="ProtNLM"/>
    </source>
</evidence>
<dbReference type="RefSeq" id="WP_209852080.1">
    <property type="nucleotide sequence ID" value="NZ_CBCRVE010000004.1"/>
</dbReference>
<evidence type="ECO:0000313" key="2">
    <source>
        <dbReference type="Proteomes" id="UP001519273"/>
    </source>
</evidence>
<comment type="caution">
    <text evidence="1">The sequence shown here is derived from an EMBL/GenBank/DDBJ whole genome shotgun (WGS) entry which is preliminary data.</text>
</comment>
<proteinExistence type="predicted"/>
<gene>
    <name evidence="1" type="ORF">J2Z20_003058</name>
</gene>
<dbReference type="Proteomes" id="UP001519273">
    <property type="component" value="Unassembled WGS sequence"/>
</dbReference>
<dbReference type="EMBL" id="JAGGKP010000011">
    <property type="protein sequence ID" value="MBP1938139.1"/>
    <property type="molecule type" value="Genomic_DNA"/>
</dbReference>
<name>A0ABS4H6I7_9BACL</name>
<reference evidence="1 2" key="1">
    <citation type="submission" date="2021-03" db="EMBL/GenBank/DDBJ databases">
        <title>Genomic Encyclopedia of Type Strains, Phase IV (KMG-IV): sequencing the most valuable type-strain genomes for metagenomic binning, comparative biology and taxonomic classification.</title>
        <authorList>
            <person name="Goeker M."/>
        </authorList>
    </citation>
    <scope>NUCLEOTIDE SEQUENCE [LARGE SCALE GENOMIC DNA]</scope>
    <source>
        <strain evidence="1 2">DSM 23491</strain>
    </source>
</reference>
<keyword evidence="2" id="KW-1185">Reference proteome</keyword>
<sequence>MEEQQLNMMAQKAQMGDAEALWGIKAHFQPHIHRLSEISRNQISSQCDFEEDCFKRIDEAVKIFDIEKGRFRALVEAKLRERLNRWKKRNITKTRNFTSVPIISKDGECSIDVKDDRAIIEDNILVNEEIASLAGGDLRNLAILKSWTYTGNSDTATATLLAQSYGGNAESHRRYITRFKSQCQTTLLSAV</sequence>